<accession>A0A7K7FYZ4</accession>
<keyword evidence="2" id="KW-0479">Metal-binding</keyword>
<dbReference type="AlphaFoldDB" id="A0A7K7FYZ4"/>
<dbReference type="OrthoDB" id="1551503at2759"/>
<evidence type="ECO:0000256" key="2">
    <source>
        <dbReference type="ARBA" id="ARBA00022723"/>
    </source>
</evidence>
<protein>
    <recommendedName>
        <fullName evidence="8">Mitochondrial import inner membrane translocase subunit</fullName>
    </recommendedName>
</protein>
<dbReference type="GO" id="GO:0046872">
    <property type="term" value="F:metal ion binding"/>
    <property type="evidence" value="ECO:0007669"/>
    <property type="project" value="UniProtKB-KW"/>
</dbReference>
<keyword evidence="3" id="KW-0862">Zinc</keyword>
<evidence type="ECO:0000313" key="10">
    <source>
        <dbReference type="EMBL" id="NWY62308.1"/>
    </source>
</evidence>
<dbReference type="InterPro" id="IPR004217">
    <property type="entry name" value="Tim10-like"/>
</dbReference>
<comment type="caution">
    <text evidence="10">The sequence shown here is derived from an EMBL/GenBank/DDBJ whole genome shotgun (WGS) entry which is preliminary data.</text>
</comment>
<evidence type="ECO:0000313" key="11">
    <source>
        <dbReference type="Proteomes" id="UP000557271"/>
    </source>
</evidence>
<comment type="function">
    <text evidence="8">Mitochondrial intermembrane chaperone that participates in the import and insertion of some multi-pass transmembrane proteins into the mitochondrial inner membrane. Also required for the transfer of beta-barrel precursors from the TOM complex to the sorting and assembly machinery (SAM complex) of the outer membrane. Acts as a chaperone-like protein that protects the hydrophobic precursors from aggregation and guide them through the mitochondrial intermembrane space.</text>
</comment>
<dbReference type="Gene3D" id="1.10.287.810">
    <property type="entry name" value="Mitochondrial import inner membrane translocase subunit tim13 like domains"/>
    <property type="match status" value="1"/>
</dbReference>
<organism evidence="10 11">
    <name type="scientific">Chionis minor</name>
    <name type="common">Black-faced sheathbill</name>
    <dbReference type="NCBI Taxonomy" id="227182"/>
    <lineage>
        <taxon>Eukaryota</taxon>
        <taxon>Metazoa</taxon>
        <taxon>Chordata</taxon>
        <taxon>Craniata</taxon>
        <taxon>Vertebrata</taxon>
        <taxon>Euteleostomi</taxon>
        <taxon>Archelosauria</taxon>
        <taxon>Archosauria</taxon>
        <taxon>Dinosauria</taxon>
        <taxon>Saurischia</taxon>
        <taxon>Theropoda</taxon>
        <taxon>Coelurosauria</taxon>
        <taxon>Aves</taxon>
        <taxon>Neognathae</taxon>
        <taxon>Neoaves</taxon>
        <taxon>Charadriiformes</taxon>
        <taxon>Chionididae</taxon>
        <taxon>Chionis</taxon>
    </lineage>
</organism>
<dbReference type="GO" id="GO:0015031">
    <property type="term" value="P:protein transport"/>
    <property type="evidence" value="ECO:0007669"/>
    <property type="project" value="UniProtKB-KW"/>
</dbReference>
<dbReference type="GO" id="GO:0005743">
    <property type="term" value="C:mitochondrial inner membrane"/>
    <property type="evidence" value="ECO:0007669"/>
    <property type="project" value="UniProtKB-SubCell"/>
</dbReference>
<feature type="domain" description="Tim10-like" evidence="9">
    <location>
        <begin position="9"/>
        <end position="69"/>
    </location>
</feature>
<keyword evidence="6 8" id="KW-0496">Mitochondrion</keyword>
<proteinExistence type="inferred from homology"/>
<dbReference type="InterPro" id="IPR035427">
    <property type="entry name" value="Tim10-like_dom_sf"/>
</dbReference>
<gene>
    <name evidence="10" type="primary">Timm9_1</name>
    <name evidence="10" type="ORF">CHIMIN_R15306</name>
</gene>
<evidence type="ECO:0000256" key="6">
    <source>
        <dbReference type="ARBA" id="ARBA00023128"/>
    </source>
</evidence>
<dbReference type="InterPro" id="IPR050673">
    <property type="entry name" value="Mito_inner_translocase_sub"/>
</dbReference>
<evidence type="ECO:0000256" key="5">
    <source>
        <dbReference type="ARBA" id="ARBA00023010"/>
    </source>
</evidence>
<keyword evidence="8" id="KW-0999">Mitochondrion inner membrane</keyword>
<dbReference type="SUPFAM" id="SSF144122">
    <property type="entry name" value="Tim10-like"/>
    <property type="match status" value="1"/>
</dbReference>
<reference evidence="10 11" key="1">
    <citation type="submission" date="2019-09" db="EMBL/GenBank/DDBJ databases">
        <title>Bird 10,000 Genomes (B10K) Project - Family phase.</title>
        <authorList>
            <person name="Zhang G."/>
        </authorList>
    </citation>
    <scope>NUCLEOTIDE SEQUENCE [LARGE SCALE GENOMIC DNA]</scope>
    <source>
        <strain evidence="10">B10K-UC-030-51</strain>
    </source>
</reference>
<sequence length="86" mass="10314">MAGQISEYDQIKNFKEFLRTYNKFTETCFLDCIKELTSKEFNPEEMNSSGRCLQSYLKMAQRVSMRFQEYCMQQKDCLACLVRQEH</sequence>
<keyword evidence="7 8" id="KW-1015">Disulfide bond</keyword>
<evidence type="ECO:0000256" key="8">
    <source>
        <dbReference type="RuleBase" id="RU367043"/>
    </source>
</evidence>
<comment type="similarity">
    <text evidence="8">Belongs to the small Tim family.</text>
</comment>
<keyword evidence="4 8" id="KW-0653">Protein transport</keyword>
<keyword evidence="5 8" id="KW-0811">Translocation</keyword>
<name>A0A7K7FYZ4_CHIMN</name>
<keyword evidence="1 8" id="KW-0813">Transport</keyword>
<keyword evidence="8" id="KW-0143">Chaperone</keyword>
<dbReference type="EMBL" id="VZSF01010660">
    <property type="protein sequence ID" value="NWY62308.1"/>
    <property type="molecule type" value="Genomic_DNA"/>
</dbReference>
<keyword evidence="11" id="KW-1185">Reference proteome</keyword>
<comment type="subunit">
    <text evidence="8">Heterohexamer.</text>
</comment>
<comment type="subcellular location">
    <subcellularLocation>
        <location evidence="8">Mitochondrion inner membrane</location>
        <topology evidence="8">Peripheral membrane protein</topology>
        <orientation evidence="8">Intermembrane side</orientation>
    </subcellularLocation>
</comment>
<feature type="non-terminal residue" evidence="10">
    <location>
        <position position="1"/>
    </location>
</feature>
<dbReference type="Pfam" id="PF02953">
    <property type="entry name" value="zf-Tim10_DDP"/>
    <property type="match status" value="1"/>
</dbReference>
<evidence type="ECO:0000256" key="7">
    <source>
        <dbReference type="ARBA" id="ARBA00023157"/>
    </source>
</evidence>
<evidence type="ECO:0000256" key="3">
    <source>
        <dbReference type="ARBA" id="ARBA00022833"/>
    </source>
</evidence>
<dbReference type="Proteomes" id="UP000557271">
    <property type="component" value="Unassembled WGS sequence"/>
</dbReference>
<evidence type="ECO:0000256" key="4">
    <source>
        <dbReference type="ARBA" id="ARBA00022927"/>
    </source>
</evidence>
<keyword evidence="8" id="KW-0472">Membrane</keyword>
<evidence type="ECO:0000259" key="9">
    <source>
        <dbReference type="Pfam" id="PF02953"/>
    </source>
</evidence>
<evidence type="ECO:0000256" key="1">
    <source>
        <dbReference type="ARBA" id="ARBA00022448"/>
    </source>
</evidence>
<dbReference type="PANTHER" id="PTHR13172">
    <property type="entry name" value="MITOCHONDRIAL IMPORT INNER MEMBRANE TRANSLOCASE SUBUNIT TIM9B"/>
    <property type="match status" value="1"/>
</dbReference>
<comment type="domain">
    <text evidence="8">The twin CX3C motif contains 4 conserved Cys residues that form 2 disulfide bonds in the mitochondrial intermembrane space.</text>
</comment>
<feature type="non-terminal residue" evidence="10">
    <location>
        <position position="86"/>
    </location>
</feature>